<evidence type="ECO:0000313" key="1">
    <source>
        <dbReference type="EMBL" id="MFC4542213.1"/>
    </source>
</evidence>
<name>A0ABD5PP42_9EURY</name>
<reference evidence="1 2" key="1">
    <citation type="journal article" date="2019" name="Int. J. Syst. Evol. Microbiol.">
        <title>The Global Catalogue of Microorganisms (GCM) 10K type strain sequencing project: providing services to taxonomists for standard genome sequencing and annotation.</title>
        <authorList>
            <consortium name="The Broad Institute Genomics Platform"/>
            <consortium name="The Broad Institute Genome Sequencing Center for Infectious Disease"/>
            <person name="Wu L."/>
            <person name="Ma J."/>
        </authorList>
    </citation>
    <scope>NUCLEOTIDE SEQUENCE [LARGE SCALE GENOMIC DNA]</scope>
    <source>
        <strain evidence="1 2">WLHS5</strain>
    </source>
</reference>
<dbReference type="RefSeq" id="WP_250141613.1">
    <property type="nucleotide sequence ID" value="NZ_JALIQP010000004.1"/>
</dbReference>
<sequence length="311" mass="32977">MSAIPIVAGTASASETNDGYGVGGYGTTAYGGTQDGTDGTGNEEPTEDAPLENTILFDGVGTTGESLYEFTVTGDVEQSTYGGASVSDADTIDGGRVTGTVTGWRDAYRFSGDLEELTVDGQARVSVNGERVDPAEYGSEQSHVVTIVGNGTHSEYDLATDGSIEVLEGDDATVVSGGRAKGTIERDVHRYQLSGKLVEFTFREGGTHVYLDDQRIDPEDYTGEVTLPHAIVFDGTDASSQSRYSFTIDGDVSKSEYRDASIDRADTIDDSTVEGFVDAGAVDAYWFDGTIADFKLSGTAEVDVEYDVRPR</sequence>
<protein>
    <submittedName>
        <fullName evidence="1">Uncharacterized protein</fullName>
    </submittedName>
</protein>
<accession>A0ABD5PP42</accession>
<gene>
    <name evidence="1" type="ORF">ACFO5R_09765</name>
</gene>
<comment type="caution">
    <text evidence="1">The sequence shown here is derived from an EMBL/GenBank/DDBJ whole genome shotgun (WGS) entry which is preliminary data.</text>
</comment>
<evidence type="ECO:0000313" key="2">
    <source>
        <dbReference type="Proteomes" id="UP001595898"/>
    </source>
</evidence>
<dbReference type="AlphaFoldDB" id="A0ABD5PP42"/>
<proteinExistence type="predicted"/>
<organism evidence="1 2">
    <name type="scientific">Halosolutus amylolyticus</name>
    <dbReference type="NCBI Taxonomy" id="2932267"/>
    <lineage>
        <taxon>Archaea</taxon>
        <taxon>Methanobacteriati</taxon>
        <taxon>Methanobacteriota</taxon>
        <taxon>Stenosarchaea group</taxon>
        <taxon>Halobacteria</taxon>
        <taxon>Halobacteriales</taxon>
        <taxon>Natrialbaceae</taxon>
        <taxon>Halosolutus</taxon>
    </lineage>
</organism>
<keyword evidence="2" id="KW-1185">Reference proteome</keyword>
<dbReference type="Proteomes" id="UP001595898">
    <property type="component" value="Unassembled WGS sequence"/>
</dbReference>
<dbReference type="EMBL" id="JBHSFA010000005">
    <property type="protein sequence ID" value="MFC4542213.1"/>
    <property type="molecule type" value="Genomic_DNA"/>
</dbReference>